<dbReference type="PANTHER" id="PTHR42752:SF1">
    <property type="entry name" value="IMIDAZOLONEPROPIONASE-RELATED"/>
    <property type="match status" value="1"/>
</dbReference>
<dbReference type="SUPFAM" id="SSF51338">
    <property type="entry name" value="Composite domain of metallo-dependent hydrolases"/>
    <property type="match status" value="1"/>
</dbReference>
<dbReference type="NCBIfam" id="TIGR01224">
    <property type="entry name" value="hutI"/>
    <property type="match status" value="1"/>
</dbReference>
<dbReference type="Gene3D" id="3.20.20.140">
    <property type="entry name" value="Metal-dependent hydrolases"/>
    <property type="match status" value="1"/>
</dbReference>
<dbReference type="InterPro" id="IPR005920">
    <property type="entry name" value="HutI"/>
</dbReference>
<evidence type="ECO:0000259" key="9">
    <source>
        <dbReference type="Pfam" id="PF01979"/>
    </source>
</evidence>
<protein>
    <recommendedName>
        <fullName evidence="2 8">Imidazolonepropionase</fullName>
        <ecNumber evidence="2 8">3.5.2.7</ecNumber>
    </recommendedName>
</protein>
<dbReference type="Proteomes" id="UP001204439">
    <property type="component" value="Unassembled WGS sequence"/>
</dbReference>
<evidence type="ECO:0000256" key="3">
    <source>
        <dbReference type="ARBA" id="ARBA00022723"/>
    </source>
</evidence>
<dbReference type="RefSeq" id="WP_063971336.1">
    <property type="nucleotide sequence ID" value="NZ_JAMXLT020000022.1"/>
</dbReference>
<keyword evidence="3" id="KW-0479">Metal-binding</keyword>
<keyword evidence="4 10" id="KW-0378">Hydrolase</keyword>
<proteinExistence type="predicted"/>
<dbReference type="Pfam" id="PF01979">
    <property type="entry name" value="Amidohydro_1"/>
    <property type="match status" value="1"/>
</dbReference>
<evidence type="ECO:0000313" key="10">
    <source>
        <dbReference type="EMBL" id="MDW8549750.1"/>
    </source>
</evidence>
<keyword evidence="11" id="KW-1185">Reference proteome</keyword>
<evidence type="ECO:0000256" key="4">
    <source>
        <dbReference type="ARBA" id="ARBA00022801"/>
    </source>
</evidence>
<dbReference type="Gene3D" id="2.30.40.10">
    <property type="entry name" value="Urease, subunit C, domain 1"/>
    <property type="match status" value="1"/>
</dbReference>
<evidence type="ECO:0000256" key="1">
    <source>
        <dbReference type="ARBA" id="ARBA00005023"/>
    </source>
</evidence>
<dbReference type="EMBL" id="JAMXLT020000022">
    <property type="protein sequence ID" value="MDW8549750.1"/>
    <property type="molecule type" value="Genomic_DNA"/>
</dbReference>
<sequence length="408" mass="44655">MKLSGPFKQIVTLSNLPLKGKLNDEQLEIINDGGILTENGIILEVEKFEVLKQKFADSEIDLIENEQIAIPAFIDAHTHICFGGNRANDFAMRNAGKTYLEIAESGGGIWSSVQHTRKASEDDLIDGILKRINILLNQGITTIEIKSGYGLNVDEELKMLRAIKKAQTKTEVNLIPTCLSAHLKPRDFEGSSEDYLNYIIDEILPKVKEENLSNRVDIFIEKSAFQPEESKAFLLKAKALGFQITVHADQFTAGSSRIAVEVGAKSADHLEATIDEDIEFLANSNTVAIALPGASLGLGEPFSPARKILDRGGILAIATDWNPGSAPMGNLITQASILATYQKLTTAEVLSAITFRAAYALDLEDRGILAKGKKADFITYETDNFQNILYNQGSLKPSKVYINGKSIL</sequence>
<comment type="caution">
    <text evidence="10">The sequence shown here is derived from an EMBL/GenBank/DDBJ whole genome shotgun (WGS) entry which is preliminary data.</text>
</comment>
<evidence type="ECO:0000256" key="6">
    <source>
        <dbReference type="ARBA" id="ARBA00022833"/>
    </source>
</evidence>
<dbReference type="SUPFAM" id="SSF51556">
    <property type="entry name" value="Metallo-dependent hydrolases"/>
    <property type="match status" value="1"/>
</dbReference>
<accession>A0ABU4JJ98</accession>
<gene>
    <name evidence="10" type="primary">hutI</name>
    <name evidence="10" type="ORF">NG800_012570</name>
</gene>
<dbReference type="InterPro" id="IPR032466">
    <property type="entry name" value="Metal_Hydrolase"/>
</dbReference>
<evidence type="ECO:0000313" key="11">
    <source>
        <dbReference type="Proteomes" id="UP001204439"/>
    </source>
</evidence>
<feature type="domain" description="Amidohydrolase-related" evidence="9">
    <location>
        <begin position="68"/>
        <end position="406"/>
    </location>
</feature>
<keyword evidence="5" id="KW-0369">Histidine metabolism</keyword>
<comment type="pathway">
    <text evidence="1">Amino-acid degradation.</text>
</comment>
<dbReference type="PANTHER" id="PTHR42752">
    <property type="entry name" value="IMIDAZOLONEPROPIONASE"/>
    <property type="match status" value="1"/>
</dbReference>
<evidence type="ECO:0000256" key="2">
    <source>
        <dbReference type="ARBA" id="ARBA00012864"/>
    </source>
</evidence>
<dbReference type="InterPro" id="IPR006680">
    <property type="entry name" value="Amidohydro-rel"/>
</dbReference>
<dbReference type="GO" id="GO:0050480">
    <property type="term" value="F:imidazolonepropionase activity"/>
    <property type="evidence" value="ECO:0007669"/>
    <property type="project" value="UniProtKB-EC"/>
</dbReference>
<evidence type="ECO:0000256" key="7">
    <source>
        <dbReference type="ARBA" id="ARBA00023004"/>
    </source>
</evidence>
<keyword evidence="7" id="KW-0408">Iron</keyword>
<reference evidence="10 11" key="1">
    <citation type="submission" date="2023-11" db="EMBL/GenBank/DDBJ databases">
        <title>First isolation, identification, and characterization of non-pathogenic Epilithonimonas ginsengisoli isolated from diseased farmed rainbow trout (Oncorhynchus mykiss) in Chile.</title>
        <authorList>
            <person name="Miranda C.D."/>
            <person name="Irgang R."/>
            <person name="Concha C."/>
            <person name="Rojas R."/>
            <person name="Avendano R."/>
        </authorList>
    </citation>
    <scope>NUCLEOTIDE SEQUENCE [LARGE SCALE GENOMIC DNA]</scope>
    <source>
        <strain evidence="10 11">FP99</strain>
    </source>
</reference>
<dbReference type="EC" id="3.5.2.7" evidence="2 8"/>
<evidence type="ECO:0000256" key="5">
    <source>
        <dbReference type="ARBA" id="ARBA00022808"/>
    </source>
</evidence>
<dbReference type="InterPro" id="IPR011059">
    <property type="entry name" value="Metal-dep_hydrolase_composite"/>
</dbReference>
<name>A0ABU4JJ98_9FLAO</name>
<evidence type="ECO:0000256" key="8">
    <source>
        <dbReference type="NCBIfam" id="TIGR01224"/>
    </source>
</evidence>
<keyword evidence="6" id="KW-0862">Zinc</keyword>
<organism evidence="10 11">
    <name type="scientific">Epilithonimonas ginsengisoli</name>
    <dbReference type="NCBI Taxonomy" id="1245592"/>
    <lineage>
        <taxon>Bacteria</taxon>
        <taxon>Pseudomonadati</taxon>
        <taxon>Bacteroidota</taxon>
        <taxon>Flavobacteriia</taxon>
        <taxon>Flavobacteriales</taxon>
        <taxon>Weeksellaceae</taxon>
        <taxon>Chryseobacterium group</taxon>
        <taxon>Epilithonimonas</taxon>
    </lineage>
</organism>